<comment type="subcellular location">
    <subcellularLocation>
        <location evidence="1">Fimbrium</location>
    </subcellularLocation>
</comment>
<accession>A0A542CVM5</accession>
<dbReference type="PANTHER" id="PTHR33420:SF3">
    <property type="entry name" value="FIMBRIAL SUBUNIT ELFA"/>
    <property type="match status" value="1"/>
</dbReference>
<evidence type="ECO:0000256" key="5">
    <source>
        <dbReference type="SAM" id="SignalP"/>
    </source>
</evidence>
<comment type="similarity">
    <text evidence="2">Belongs to the fimbrial protein family.</text>
</comment>
<evidence type="ECO:0000256" key="1">
    <source>
        <dbReference type="ARBA" id="ARBA00004561"/>
    </source>
</evidence>
<feature type="chain" id="PRO_5021991491" evidence="5">
    <location>
        <begin position="24"/>
        <end position="341"/>
    </location>
</feature>
<proteinExistence type="inferred from homology"/>
<evidence type="ECO:0000256" key="3">
    <source>
        <dbReference type="ARBA" id="ARBA00022729"/>
    </source>
</evidence>
<dbReference type="InterPro" id="IPR036937">
    <property type="entry name" value="Adhesion_dom_fimbrial_sf"/>
</dbReference>
<organism evidence="7">
    <name type="scientific">Serratia fonticola</name>
    <dbReference type="NCBI Taxonomy" id="47917"/>
    <lineage>
        <taxon>Bacteria</taxon>
        <taxon>Pseudomonadati</taxon>
        <taxon>Pseudomonadota</taxon>
        <taxon>Gammaproteobacteria</taxon>
        <taxon>Enterobacterales</taxon>
        <taxon>Yersiniaceae</taxon>
        <taxon>Serratia</taxon>
    </lineage>
</organism>
<dbReference type="EMBL" id="VISQ01000001">
    <property type="protein sequence ID" value="TVZ69358.1"/>
    <property type="molecule type" value="Genomic_DNA"/>
</dbReference>
<comment type="caution">
    <text evidence="7">The sequence shown here is derived from an EMBL/GenBank/DDBJ whole genome shotgun (WGS) entry which is preliminary data.</text>
</comment>
<dbReference type="InterPro" id="IPR000259">
    <property type="entry name" value="Adhesion_dom_fimbrial"/>
</dbReference>
<dbReference type="GO" id="GO:0043709">
    <property type="term" value="P:cell adhesion involved in single-species biofilm formation"/>
    <property type="evidence" value="ECO:0007669"/>
    <property type="project" value="TreeGrafter"/>
</dbReference>
<feature type="signal peptide" evidence="5">
    <location>
        <begin position="1"/>
        <end position="23"/>
    </location>
</feature>
<dbReference type="InterPro" id="IPR050263">
    <property type="entry name" value="Bact_Fimbrial_Adh_Pro"/>
</dbReference>
<reference evidence="7" key="1">
    <citation type="submission" date="2019-06" db="EMBL/GenBank/DDBJ databases">
        <authorList>
            <person name="Deangelis K."/>
            <person name="Huntemann M."/>
            <person name="Clum A."/>
            <person name="Pillay M."/>
            <person name="Palaniappan K."/>
            <person name="Varghese N."/>
            <person name="Mikhailova N."/>
            <person name="Stamatis D."/>
            <person name="Reddy T."/>
            <person name="Daum C."/>
            <person name="Shapiro N."/>
            <person name="Ivanova N."/>
            <person name="Kyrpides N."/>
            <person name="Woyke T."/>
        </authorList>
    </citation>
    <scope>NUCLEOTIDE SEQUENCE [LARGE SCALE GENOMIC DNA]</scope>
    <source>
        <strain evidence="7">128R</strain>
    </source>
</reference>
<dbReference type="OrthoDB" id="6479211at2"/>
<name>A0A542CVM5_SERFO</name>
<dbReference type="PANTHER" id="PTHR33420">
    <property type="entry name" value="FIMBRIAL SUBUNIT ELFA-RELATED"/>
    <property type="match status" value="1"/>
</dbReference>
<gene>
    <name evidence="7" type="ORF">FHU10_1863</name>
</gene>
<dbReference type="Gene3D" id="2.60.40.1090">
    <property type="entry name" value="Fimbrial-type adhesion domain"/>
    <property type="match status" value="1"/>
</dbReference>
<dbReference type="GO" id="GO:0009289">
    <property type="term" value="C:pilus"/>
    <property type="evidence" value="ECO:0007669"/>
    <property type="project" value="UniProtKB-SubCell"/>
</dbReference>
<evidence type="ECO:0000313" key="7">
    <source>
        <dbReference type="EMBL" id="TVZ69358.1"/>
    </source>
</evidence>
<dbReference type="Pfam" id="PF00419">
    <property type="entry name" value="Fimbrial"/>
    <property type="match status" value="1"/>
</dbReference>
<evidence type="ECO:0000259" key="6">
    <source>
        <dbReference type="Pfam" id="PF00419"/>
    </source>
</evidence>
<sequence length="341" mass="35742">MLRQIVKNLLHITILFCSLSVQAITVTTPQMILSPRPINITQNADASVFGQPMDSATTASIDNVFSCSNIFYLCTSASVKLDSSIQPSGITVTMGGITYGVYESGVPGVGFIIGVKDTKSSTFIPLTDKETLTWSGLINQIGFNVQVYFIKTNSRLVTGTITTPEISAAIMTGYESGSGYSATSKIIIKPTTINISANGCDVDQSILNFPMGDISEREFKGVGSHSAGVSATVSLNCDANVTVGMVLTDQSDTTNTGNILSLTSDSQAKGIGVQFFLDGGSNPLYLGPDSSLKGTTGQVILVKTQVGDTTVSVPLTAKYVQTGDITVGNANALASLTFSYQ</sequence>
<evidence type="ECO:0000256" key="4">
    <source>
        <dbReference type="ARBA" id="ARBA00023263"/>
    </source>
</evidence>
<feature type="domain" description="Fimbrial-type adhesion" evidence="6">
    <location>
        <begin position="194"/>
        <end position="341"/>
    </location>
</feature>
<dbReference type="SUPFAM" id="SSF49401">
    <property type="entry name" value="Bacterial adhesins"/>
    <property type="match status" value="1"/>
</dbReference>
<keyword evidence="4" id="KW-0281">Fimbrium</keyword>
<keyword evidence="3 5" id="KW-0732">Signal</keyword>
<protein>
    <submittedName>
        <fullName evidence="7">Type 1 fimbria pilin</fullName>
    </submittedName>
</protein>
<dbReference type="InterPro" id="IPR008966">
    <property type="entry name" value="Adhesion_dom_sf"/>
</dbReference>
<dbReference type="AlphaFoldDB" id="A0A542CVM5"/>
<reference evidence="7" key="2">
    <citation type="submission" date="2019-08" db="EMBL/GenBank/DDBJ databases">
        <title>Investigation of anaerobic lignin degradation for improved lignocellulosic biofuels.</title>
        <authorList>
            <person name="Deangelis K.PhD."/>
        </authorList>
    </citation>
    <scope>NUCLEOTIDE SEQUENCE [LARGE SCALE GENOMIC DNA]</scope>
    <source>
        <strain evidence="7">128R</strain>
    </source>
</reference>
<evidence type="ECO:0000256" key="2">
    <source>
        <dbReference type="ARBA" id="ARBA00006671"/>
    </source>
</evidence>